<sequence length="417" mass="47294">MSALLQYNKITYECSCGKWRTLPYLYFCRHCFKIKCDDCICKEIDMIFCPRCLEVSSAPEARSKKHRCNNCNDCPNCGNVLSGRSENEKCYLICQNCRWSTRDSGEEDRSNTRMWPSKENPLTTELNEVIGYMKKLEVIENAPKELRRGKGSKTWSALHLKDKFGMQKMVEKRRNMLAPELKPLGVHEPTAAPSLEEDLENRSDLMRTLDQIVAQPLINSSEPLRPVKVFLHGRTLMRCGECERTLVKRDFGLATYKFKISSFAREFVPDIRLSRPEKPEKLQVGQTCHVLFSVTNLSLSTLTITITPQNGDGMIQCTTAPIDLVLPSRKEADAASVQGVPTEQSDIIVFRQHNRVGLRYEIIPSEDTIQSPILDLLITYTQDGAFSLLAAASEDVLKPEEARLDKVLTAHLRVSLA</sequence>
<keyword evidence="9" id="KW-0007">Acetylation</keyword>
<dbReference type="GO" id="GO:0005938">
    <property type="term" value="C:cell cortex"/>
    <property type="evidence" value="ECO:0007669"/>
    <property type="project" value="UniProtKB-SubCell"/>
</dbReference>
<evidence type="ECO:0000256" key="12">
    <source>
        <dbReference type="ARBA" id="ARBA00034776"/>
    </source>
</evidence>
<evidence type="ECO:0000256" key="6">
    <source>
        <dbReference type="ARBA" id="ARBA00022499"/>
    </source>
</evidence>
<evidence type="ECO:0000256" key="5">
    <source>
        <dbReference type="ARBA" id="ARBA00022490"/>
    </source>
</evidence>
<dbReference type="GO" id="GO:0005813">
    <property type="term" value="C:centrosome"/>
    <property type="evidence" value="ECO:0007669"/>
    <property type="project" value="UniProtKB-SubCell"/>
</dbReference>
<keyword evidence="8" id="KW-0832">Ubl conjugation</keyword>
<name>A0A8R1HUB5_CAEJA</name>
<protein>
    <recommendedName>
        <fullName evidence="13">Dynactin subunit 4</fullName>
    </recommendedName>
</protein>
<evidence type="ECO:0000256" key="10">
    <source>
        <dbReference type="ARBA" id="ARBA00023054"/>
    </source>
</evidence>
<proteinExistence type="inferred from homology"/>
<accession>A0A8R1HUB5</accession>
<evidence type="ECO:0000256" key="3">
    <source>
        <dbReference type="ARBA" id="ARBA00004544"/>
    </source>
</evidence>
<dbReference type="PANTHER" id="PTHR13034">
    <property type="entry name" value="DYNACTIN P62 SUBUNIT"/>
    <property type="match status" value="1"/>
</dbReference>
<evidence type="ECO:0000256" key="11">
    <source>
        <dbReference type="ARBA" id="ARBA00023212"/>
    </source>
</evidence>
<dbReference type="Pfam" id="PF05502">
    <property type="entry name" value="Dynactin_p62"/>
    <property type="match status" value="1"/>
</dbReference>
<evidence type="ECO:0000256" key="2">
    <source>
        <dbReference type="ARBA" id="ARBA00004529"/>
    </source>
</evidence>
<keyword evidence="10" id="KW-0175">Coiled coil</keyword>
<comment type="subcellular location">
    <subcellularLocation>
        <location evidence="3">Cytoplasm</location>
        <location evidence="3">Cell cortex</location>
    </subcellularLocation>
    <subcellularLocation>
        <location evidence="1">Cytoplasm</location>
        <location evidence="1">Cytoskeleton</location>
        <location evidence="1">Microtubule organizing center</location>
        <location evidence="1">Centrosome</location>
    </subcellularLocation>
    <subcellularLocation>
        <location evidence="2">Cytoplasm</location>
        <location evidence="2">Cytoskeleton</location>
        <location evidence="2">Stress fiber</location>
    </subcellularLocation>
    <subcellularLocation>
        <location evidence="4">Cytoplasm</location>
        <location evidence="4">Myofibril</location>
    </subcellularLocation>
</comment>
<evidence type="ECO:0000256" key="13">
    <source>
        <dbReference type="ARBA" id="ARBA00034864"/>
    </source>
</evidence>
<reference evidence="15" key="2">
    <citation type="submission" date="2022-06" db="UniProtKB">
        <authorList>
            <consortium name="EnsemblMetazoa"/>
        </authorList>
    </citation>
    <scope>IDENTIFICATION</scope>
    <source>
        <strain evidence="15">DF5081</strain>
    </source>
</reference>
<evidence type="ECO:0000256" key="4">
    <source>
        <dbReference type="ARBA" id="ARBA00004657"/>
    </source>
</evidence>
<organism evidence="15 16">
    <name type="scientific">Caenorhabditis japonica</name>
    <dbReference type="NCBI Taxonomy" id="281687"/>
    <lineage>
        <taxon>Eukaryota</taxon>
        <taxon>Metazoa</taxon>
        <taxon>Ecdysozoa</taxon>
        <taxon>Nematoda</taxon>
        <taxon>Chromadorea</taxon>
        <taxon>Rhabditida</taxon>
        <taxon>Rhabditina</taxon>
        <taxon>Rhabditomorpha</taxon>
        <taxon>Rhabditoidea</taxon>
        <taxon>Rhabditidae</taxon>
        <taxon>Peloderinae</taxon>
        <taxon>Caenorhabditis</taxon>
    </lineage>
</organism>
<dbReference type="InterPro" id="IPR008603">
    <property type="entry name" value="DCTN4"/>
</dbReference>
<evidence type="ECO:0000313" key="16">
    <source>
        <dbReference type="Proteomes" id="UP000005237"/>
    </source>
</evidence>
<evidence type="ECO:0000256" key="14">
    <source>
        <dbReference type="ARBA" id="ARBA00093507"/>
    </source>
</evidence>
<comment type="subunit">
    <text evidence="14">Subunit of dynactin, a multiprotein complex part of a tripartite complex with dynein and a adapter, such as BICDL1, BICD2 or HOOK3. The dynactin complex is built around ACTR1A/ACTB filament and consists of an actin-related filament composed of a shoulder domain, a pointed end and a barbed end. Its length is defined by its flexible shoulder domain. The soulder is composed of 2 DCTN1 subunits, 4 DCTN2 and 2 DCTN3. The 4 DCNT2 (via N-terminus) bind the ACTR1A filament and act as molecular rulers to determine the length. The pointed end is important for binding dynein-dynactin cargo adapters. Consists of 4 subunits: ACTR10, DCNT4, DCTN5 and DCTN6. The barbed end is composed of a CAPZA1:CAPZB heterodimers, which binds ACTR1A/ACTB filament and dynactin and stabilizes dynactin. Interacts with ATP7B, but not ATP7A, in a copper-dependent manner. Interacts with ANK2; this interaction is required for localization at costameres. Interacts with N4BP2L1.</text>
</comment>
<keyword evidence="5" id="KW-0963">Cytoplasm</keyword>
<evidence type="ECO:0000256" key="9">
    <source>
        <dbReference type="ARBA" id="ARBA00022990"/>
    </source>
</evidence>
<keyword evidence="11" id="KW-0206">Cytoskeleton</keyword>
<dbReference type="Proteomes" id="UP000005237">
    <property type="component" value="Unassembled WGS sequence"/>
</dbReference>
<keyword evidence="6" id="KW-1017">Isopeptide bond</keyword>
<reference evidence="16" key="1">
    <citation type="submission" date="2010-08" db="EMBL/GenBank/DDBJ databases">
        <authorList>
            <consortium name="Caenorhabditis japonica Sequencing Consortium"/>
            <person name="Wilson R.K."/>
        </authorList>
    </citation>
    <scope>NUCLEOTIDE SEQUENCE [LARGE SCALE GENOMIC DNA]</scope>
    <source>
        <strain evidence="16">DF5081</strain>
    </source>
</reference>
<dbReference type="EnsemblMetazoa" id="CJA06772.1">
    <property type="protein sequence ID" value="CJA06772.1"/>
    <property type="gene ID" value="WBGene00125976"/>
</dbReference>
<dbReference type="GO" id="GO:0001725">
    <property type="term" value="C:stress fiber"/>
    <property type="evidence" value="ECO:0007669"/>
    <property type="project" value="UniProtKB-SubCell"/>
</dbReference>
<evidence type="ECO:0000256" key="8">
    <source>
        <dbReference type="ARBA" id="ARBA00022843"/>
    </source>
</evidence>
<keyword evidence="16" id="KW-1185">Reference proteome</keyword>
<dbReference type="GO" id="GO:0030016">
    <property type="term" value="C:myofibril"/>
    <property type="evidence" value="ECO:0007669"/>
    <property type="project" value="UniProtKB-SubCell"/>
</dbReference>
<evidence type="ECO:0000256" key="1">
    <source>
        <dbReference type="ARBA" id="ARBA00004300"/>
    </source>
</evidence>
<dbReference type="PANTHER" id="PTHR13034:SF2">
    <property type="entry name" value="DYNACTIN SUBUNIT 4"/>
    <property type="match status" value="1"/>
</dbReference>
<dbReference type="AlphaFoldDB" id="A0A8R1HUB5"/>
<keyword evidence="7" id="KW-0597">Phosphoprotein</keyword>
<evidence type="ECO:0000313" key="15">
    <source>
        <dbReference type="EnsemblMetazoa" id="CJA06772.1"/>
    </source>
</evidence>
<dbReference type="OMA" id="HCFKIKC"/>
<comment type="similarity">
    <text evidence="12">Belongs to the dynactin subunit 4 family.</text>
</comment>
<dbReference type="GO" id="GO:0005869">
    <property type="term" value="C:dynactin complex"/>
    <property type="evidence" value="ECO:0007669"/>
    <property type="project" value="InterPro"/>
</dbReference>
<evidence type="ECO:0000256" key="7">
    <source>
        <dbReference type="ARBA" id="ARBA00022553"/>
    </source>
</evidence>